<sequence length="397" mass="45661">MLVITDALHSLLEQRKKMWAFLHEPAPRLRWVDLSVDTMDADEFLPVPWNLFADKAPLLTEFRMDRYKFWTDASWIPNLCDVTFYSDFHPSEALEAVQRMPRLQYLDVSIGIGTVDYRGPVITLPRLKTPGLHARDFVNAGTFLQRIAPSADRCLYLRVYRHEPLPVPGEYEEYEATAAKHIIPYFSLNPPSVVTFIVDDVISSFYGDCSFVRRRTPKPQVFGISFHTLFLPSSLLMKQISTSKCFSQVTELHLRTASDWDFLAPPFDFDQLKLATILSAFSSLKTFSTIDEILHSLLKEPTTTTTLFPGLTTLQVYEPSKPGAPAKEPPHQRFLAFRKAIGRPLSVFKMSFRSTPYVRMNEVYNLDYLEVEHAGLLVKWKIIEDPLSGMEEYLRCY</sequence>
<evidence type="ECO:0000313" key="1">
    <source>
        <dbReference type="EMBL" id="KAF4613114.1"/>
    </source>
</evidence>
<reference evidence="1 2" key="1">
    <citation type="submission" date="2019-12" db="EMBL/GenBank/DDBJ databases">
        <authorList>
            <person name="Floudas D."/>
            <person name="Bentzer J."/>
            <person name="Ahren D."/>
            <person name="Johansson T."/>
            <person name="Persson P."/>
            <person name="Tunlid A."/>
        </authorList>
    </citation>
    <scope>NUCLEOTIDE SEQUENCE [LARGE SCALE GENOMIC DNA]</scope>
    <source>
        <strain evidence="1 2">CBS 102.39</strain>
    </source>
</reference>
<dbReference type="AlphaFoldDB" id="A0A8H4QL85"/>
<proteinExistence type="predicted"/>
<dbReference type="EMBL" id="JAACJL010000046">
    <property type="protein sequence ID" value="KAF4613114.1"/>
    <property type="molecule type" value="Genomic_DNA"/>
</dbReference>
<dbReference type="Proteomes" id="UP000521872">
    <property type="component" value="Unassembled WGS sequence"/>
</dbReference>
<gene>
    <name evidence="1" type="ORF">D9613_010856</name>
</gene>
<comment type="caution">
    <text evidence="1">The sequence shown here is derived from an EMBL/GenBank/DDBJ whole genome shotgun (WGS) entry which is preliminary data.</text>
</comment>
<name>A0A8H4QL85_9AGAR</name>
<evidence type="ECO:0000313" key="2">
    <source>
        <dbReference type="Proteomes" id="UP000521872"/>
    </source>
</evidence>
<accession>A0A8H4QL85</accession>
<keyword evidence="2" id="KW-1185">Reference proteome</keyword>
<organism evidence="1 2">
    <name type="scientific">Agrocybe pediades</name>
    <dbReference type="NCBI Taxonomy" id="84607"/>
    <lineage>
        <taxon>Eukaryota</taxon>
        <taxon>Fungi</taxon>
        <taxon>Dikarya</taxon>
        <taxon>Basidiomycota</taxon>
        <taxon>Agaricomycotina</taxon>
        <taxon>Agaricomycetes</taxon>
        <taxon>Agaricomycetidae</taxon>
        <taxon>Agaricales</taxon>
        <taxon>Agaricineae</taxon>
        <taxon>Strophariaceae</taxon>
        <taxon>Agrocybe</taxon>
    </lineage>
</organism>
<protein>
    <submittedName>
        <fullName evidence="1">Uncharacterized protein</fullName>
    </submittedName>
</protein>